<dbReference type="OrthoDB" id="269227at2759"/>
<keyword evidence="7" id="KW-1185">Reference proteome</keyword>
<evidence type="ECO:0000259" key="4">
    <source>
        <dbReference type="Pfam" id="PF00732"/>
    </source>
</evidence>
<dbReference type="SUPFAM" id="SSF54373">
    <property type="entry name" value="FAD-linked reductases, C-terminal domain"/>
    <property type="match status" value="1"/>
</dbReference>
<dbReference type="PANTHER" id="PTHR11552">
    <property type="entry name" value="GLUCOSE-METHANOL-CHOLINE GMC OXIDOREDUCTASE"/>
    <property type="match status" value="1"/>
</dbReference>
<dbReference type="PANTHER" id="PTHR11552:SF119">
    <property type="entry name" value="GLUCOSE-METHANOL-CHOLINE OXIDOREDUCTASE N-TERMINAL DOMAIN-CONTAINING PROTEIN"/>
    <property type="match status" value="1"/>
</dbReference>
<evidence type="ECO:0000256" key="2">
    <source>
        <dbReference type="ARBA" id="ARBA00010790"/>
    </source>
</evidence>
<evidence type="ECO:0008006" key="8">
    <source>
        <dbReference type="Google" id="ProtNLM"/>
    </source>
</evidence>
<proteinExistence type="inferred from homology"/>
<evidence type="ECO:0000259" key="5">
    <source>
        <dbReference type="Pfam" id="PF05199"/>
    </source>
</evidence>
<organism evidence="6 7">
    <name type="scientific">Steccherinum ochraceum</name>
    <dbReference type="NCBI Taxonomy" id="92696"/>
    <lineage>
        <taxon>Eukaryota</taxon>
        <taxon>Fungi</taxon>
        <taxon>Dikarya</taxon>
        <taxon>Basidiomycota</taxon>
        <taxon>Agaricomycotina</taxon>
        <taxon>Agaricomycetes</taxon>
        <taxon>Polyporales</taxon>
        <taxon>Steccherinaceae</taxon>
        <taxon>Steccherinum</taxon>
    </lineage>
</organism>
<accession>A0A4R0RL32</accession>
<dbReference type="InterPro" id="IPR036188">
    <property type="entry name" value="FAD/NAD-bd_sf"/>
</dbReference>
<comment type="similarity">
    <text evidence="2">Belongs to the GMC oxidoreductase family.</text>
</comment>
<feature type="domain" description="Glucose-methanol-choline oxidoreductase N-terminal" evidence="4">
    <location>
        <begin position="5"/>
        <end position="271"/>
    </location>
</feature>
<dbReference type="GO" id="GO:0050660">
    <property type="term" value="F:flavin adenine dinucleotide binding"/>
    <property type="evidence" value="ECO:0007669"/>
    <property type="project" value="InterPro"/>
</dbReference>
<dbReference type="Gene3D" id="3.30.560.10">
    <property type="entry name" value="Glucose Oxidase, domain 3"/>
    <property type="match status" value="1"/>
</dbReference>
<feature type="binding site" evidence="3">
    <location>
        <begin position="487"/>
        <end position="488"/>
    </location>
    <ligand>
        <name>FAD</name>
        <dbReference type="ChEBI" id="CHEBI:57692"/>
    </ligand>
</feature>
<dbReference type="Proteomes" id="UP000292702">
    <property type="component" value="Unassembled WGS sequence"/>
</dbReference>
<sequence length="555" mass="61387">MLTTFDIIIAGGGATGCVIAGRLAAADANLKILIIEQGPDTKDDLNHLQPAIFARHLMPDSKTLKFVVSKPADAVGGRPIIVPAGQCVGGGSSVNFMIYTRGSASDYDDWETKHGNSGWGFNDMLPYFRKLETYQVEPNQETHGYSGPLKVSRGGIYSNIGEDFLHVATHYDSEKEHTEDTNDFRTVNKYAHWAKWINGTDGHRSDSAHNYVYNQSKNQNLVIKTGYMVKRVIFEGNRAVGVEYVPDSRFRPDEPKEVFTVRASRQVVVSADHYGVYPPYMTSEQSLTLDKVIIGDPTEIERWTPEWAEEGTGLLASNGVDAAIKLRPTSDEVKAIGPCFEERWEEHFADAHDKPALLTALPTPDIPPSRYFSCLSYMNYPASSGHLHISSGEDATAPPDFDTGYLTNPADLELLRWTYKRSREFARRMPCYRGELISLHPTFAEGSEAVCKQNVMPVPVDTPNINWTNVDDMAIDRYIRENATTSWHSLGTCPMKPRVRGGVFDARLNVYGVQGLKVADLSIAPSNVAGNTYSTVLAIAERAATIIGEDLGIKI</sequence>
<evidence type="ECO:0000256" key="3">
    <source>
        <dbReference type="PIRSR" id="PIRSR000137-2"/>
    </source>
</evidence>
<comment type="cofactor">
    <cofactor evidence="1 3">
        <name>FAD</name>
        <dbReference type="ChEBI" id="CHEBI:57692"/>
    </cofactor>
</comment>
<gene>
    <name evidence="6" type="ORF">EIP91_006087</name>
</gene>
<keyword evidence="3" id="KW-0285">Flavoprotein</keyword>
<dbReference type="STRING" id="92696.A0A4R0RL32"/>
<dbReference type="Gene3D" id="3.50.50.60">
    <property type="entry name" value="FAD/NAD(P)-binding domain"/>
    <property type="match status" value="3"/>
</dbReference>
<dbReference type="EMBL" id="RWJN01000328">
    <property type="protein sequence ID" value="TCD63024.1"/>
    <property type="molecule type" value="Genomic_DNA"/>
</dbReference>
<dbReference type="AlphaFoldDB" id="A0A4R0RL32"/>
<dbReference type="Pfam" id="PF05199">
    <property type="entry name" value="GMC_oxred_C"/>
    <property type="match status" value="1"/>
</dbReference>
<dbReference type="Pfam" id="PF00732">
    <property type="entry name" value="GMC_oxred_N"/>
    <property type="match status" value="1"/>
</dbReference>
<dbReference type="SUPFAM" id="SSF51905">
    <property type="entry name" value="FAD/NAD(P)-binding domain"/>
    <property type="match status" value="1"/>
</dbReference>
<dbReference type="InterPro" id="IPR007867">
    <property type="entry name" value="GMC_OxRtase_C"/>
</dbReference>
<feature type="domain" description="Glucose-methanol-choline oxidoreductase C-terminal" evidence="5">
    <location>
        <begin position="381"/>
        <end position="540"/>
    </location>
</feature>
<keyword evidence="3" id="KW-0274">FAD</keyword>
<feature type="binding site" evidence="3">
    <location>
        <position position="229"/>
    </location>
    <ligand>
        <name>FAD</name>
        <dbReference type="ChEBI" id="CHEBI:57692"/>
    </ligand>
</feature>
<comment type="caution">
    <text evidence="6">The sequence shown here is derived from an EMBL/GenBank/DDBJ whole genome shotgun (WGS) entry which is preliminary data.</text>
</comment>
<dbReference type="InterPro" id="IPR012132">
    <property type="entry name" value="GMC_OxRdtase"/>
</dbReference>
<evidence type="ECO:0000313" key="6">
    <source>
        <dbReference type="EMBL" id="TCD63024.1"/>
    </source>
</evidence>
<dbReference type="GO" id="GO:0016614">
    <property type="term" value="F:oxidoreductase activity, acting on CH-OH group of donors"/>
    <property type="evidence" value="ECO:0007669"/>
    <property type="project" value="InterPro"/>
</dbReference>
<reference evidence="6 7" key="1">
    <citation type="submission" date="2018-11" db="EMBL/GenBank/DDBJ databases">
        <title>Genome assembly of Steccherinum ochraceum LE-BIN_3174, the white-rot fungus of the Steccherinaceae family (The Residual Polyporoid clade, Polyporales, Basidiomycota).</title>
        <authorList>
            <person name="Fedorova T.V."/>
            <person name="Glazunova O.A."/>
            <person name="Landesman E.O."/>
            <person name="Moiseenko K.V."/>
            <person name="Psurtseva N.V."/>
            <person name="Savinova O.S."/>
            <person name="Shakhova N.V."/>
            <person name="Tyazhelova T.V."/>
            <person name="Vasina D.V."/>
        </authorList>
    </citation>
    <scope>NUCLEOTIDE SEQUENCE [LARGE SCALE GENOMIC DNA]</scope>
    <source>
        <strain evidence="6 7">LE-BIN_3174</strain>
    </source>
</reference>
<dbReference type="InterPro" id="IPR000172">
    <property type="entry name" value="GMC_OxRdtase_N"/>
</dbReference>
<protein>
    <recommendedName>
        <fullName evidence="8">Glucose-methanol-choline oxidoreductase N-terminal domain-containing protein</fullName>
    </recommendedName>
</protein>
<evidence type="ECO:0000313" key="7">
    <source>
        <dbReference type="Proteomes" id="UP000292702"/>
    </source>
</evidence>
<evidence type="ECO:0000256" key="1">
    <source>
        <dbReference type="ARBA" id="ARBA00001974"/>
    </source>
</evidence>
<name>A0A4R0RL32_9APHY</name>
<dbReference type="PIRSF" id="PIRSF000137">
    <property type="entry name" value="Alcohol_oxidase"/>
    <property type="match status" value="1"/>
</dbReference>